<evidence type="ECO:0008006" key="4">
    <source>
        <dbReference type="Google" id="ProtNLM"/>
    </source>
</evidence>
<dbReference type="KEGG" id="mcou:NCTC10179_00661"/>
<dbReference type="AlphaFoldDB" id="A0A449B7B2"/>
<dbReference type="Proteomes" id="UP000289497">
    <property type="component" value="Chromosome"/>
</dbReference>
<dbReference type="PROSITE" id="PS51257">
    <property type="entry name" value="PROKAR_LIPOPROTEIN"/>
    <property type="match status" value="1"/>
</dbReference>
<feature type="signal peptide" evidence="1">
    <location>
        <begin position="1"/>
        <end position="22"/>
    </location>
</feature>
<evidence type="ECO:0000256" key="1">
    <source>
        <dbReference type="SAM" id="SignalP"/>
    </source>
</evidence>
<evidence type="ECO:0000313" key="2">
    <source>
        <dbReference type="EMBL" id="VEU76475.1"/>
    </source>
</evidence>
<protein>
    <recommendedName>
        <fullName evidence="4">Lipoprotein</fullName>
    </recommendedName>
</protein>
<evidence type="ECO:0000313" key="3">
    <source>
        <dbReference type="Proteomes" id="UP000289497"/>
    </source>
</evidence>
<keyword evidence="1" id="KW-0732">Signal</keyword>
<sequence>MKRKLALLFSVFGGVTAPLAIAASCSQQQSVTKSENSTTTAATTEEKTLSPEEVAKVALVKESTAANENLIRMSENVLVLLKESAKMKNSSEASKEDVYLEFGELYFDMSKSVKQEITLVSTQGTAAKFVVQLSKTLSNNTVVSVSKEVEVNGYKEAEAAEQ</sequence>
<dbReference type="EMBL" id="LR215039">
    <property type="protein sequence ID" value="VEU76475.1"/>
    <property type="molecule type" value="Genomic_DNA"/>
</dbReference>
<feature type="chain" id="PRO_5019386837" description="Lipoprotein" evidence="1">
    <location>
        <begin position="23"/>
        <end position="162"/>
    </location>
</feature>
<accession>A0A449B7B2</accession>
<name>A0A449B7B2_9BACT</name>
<dbReference type="RefSeq" id="WP_036434318.1">
    <property type="nucleotide sequence ID" value="NZ_LR215039.1"/>
</dbReference>
<proteinExistence type="predicted"/>
<keyword evidence="3" id="KW-1185">Reference proteome</keyword>
<reference evidence="2 3" key="1">
    <citation type="submission" date="2019-01" db="EMBL/GenBank/DDBJ databases">
        <authorList>
            <consortium name="Pathogen Informatics"/>
        </authorList>
    </citation>
    <scope>NUCLEOTIDE SEQUENCE [LARGE SCALE GENOMIC DNA]</scope>
    <source>
        <strain evidence="2 3">NCTC10179</strain>
    </source>
</reference>
<organism evidence="2 3">
    <name type="scientific">Mycoplasmopsis columboralis</name>
    <dbReference type="NCBI Taxonomy" id="171282"/>
    <lineage>
        <taxon>Bacteria</taxon>
        <taxon>Bacillati</taxon>
        <taxon>Mycoplasmatota</taxon>
        <taxon>Mycoplasmoidales</taxon>
        <taxon>Metamycoplasmataceae</taxon>
        <taxon>Mycoplasmopsis</taxon>
    </lineage>
</organism>
<gene>
    <name evidence="2" type="ORF">NCTC10179_00661</name>
</gene>